<protein>
    <recommendedName>
        <fullName evidence="3">Transposase</fullName>
    </recommendedName>
</protein>
<keyword evidence="2" id="KW-1185">Reference proteome</keyword>
<comment type="caution">
    <text evidence="1">The sequence shown here is derived from an EMBL/GenBank/DDBJ whole genome shotgun (WGS) entry which is preliminary data.</text>
</comment>
<dbReference type="EMBL" id="JANUHC010000002">
    <property type="protein sequence ID" value="MCS0628935.1"/>
    <property type="molecule type" value="Genomic_DNA"/>
</dbReference>
<dbReference type="RefSeq" id="WP_259448145.1">
    <property type="nucleotide sequence ID" value="NZ_JANUHC010000002.1"/>
</dbReference>
<name>A0ABT2BUY5_9BURK</name>
<organism evidence="1 2">
    <name type="scientific">Telluria mixta</name>
    <dbReference type="NCBI Taxonomy" id="34071"/>
    <lineage>
        <taxon>Bacteria</taxon>
        <taxon>Pseudomonadati</taxon>
        <taxon>Pseudomonadota</taxon>
        <taxon>Betaproteobacteria</taxon>
        <taxon>Burkholderiales</taxon>
        <taxon>Oxalobacteraceae</taxon>
        <taxon>Telluria group</taxon>
        <taxon>Telluria</taxon>
    </lineage>
</organism>
<accession>A0ABT2BUY5</accession>
<dbReference type="Proteomes" id="UP001165263">
    <property type="component" value="Unassembled WGS sequence"/>
</dbReference>
<evidence type="ECO:0000313" key="1">
    <source>
        <dbReference type="EMBL" id="MCS0628935.1"/>
    </source>
</evidence>
<gene>
    <name evidence="1" type="ORF">NX786_06270</name>
</gene>
<evidence type="ECO:0000313" key="2">
    <source>
        <dbReference type="Proteomes" id="UP001165263"/>
    </source>
</evidence>
<reference evidence="1" key="1">
    <citation type="submission" date="2022-08" db="EMBL/GenBank/DDBJ databases">
        <title>Reclassification of Massilia species as members of the genera Telluria, Duganella, Pseudoduganella, Mokoshia gen. nov. and Zemynaea gen. nov. using orthogonal and non-orthogonal genome-based approaches.</title>
        <authorList>
            <person name="Bowman J.P."/>
        </authorList>
    </citation>
    <scope>NUCLEOTIDE SEQUENCE</scope>
    <source>
        <strain evidence="1">LMG 11547</strain>
    </source>
</reference>
<proteinExistence type="predicted"/>
<evidence type="ECO:0008006" key="3">
    <source>
        <dbReference type="Google" id="ProtNLM"/>
    </source>
</evidence>
<sequence length="217" mass="25177">MKLTGIYLYPDLVEYRSDAALAFRNQTRFLCNYVQRHLAARKLHAEGFNRICVVCKSAPAELTYKNTSNALTAEVQFDIAEYATVADERLPEYFIGLLEAGIAKCSKDQHVPAEYFHDAIQSFRAEHYRNEWVFLEKTFRAEGVKCRLKCKLDRSYFRLTLEIDRRGHIIFSQEILRTLPDEVMYAHRFKDIKLDGETLVVQDKFGNALATVPIRRG</sequence>